<feature type="signal peptide" evidence="2">
    <location>
        <begin position="1"/>
        <end position="22"/>
    </location>
</feature>
<accession>A0AAD7VNC1</accession>
<organism evidence="3 4">
    <name type="scientific">Quillaja saponaria</name>
    <name type="common">Soap bark tree</name>
    <dbReference type="NCBI Taxonomy" id="32244"/>
    <lineage>
        <taxon>Eukaryota</taxon>
        <taxon>Viridiplantae</taxon>
        <taxon>Streptophyta</taxon>
        <taxon>Embryophyta</taxon>
        <taxon>Tracheophyta</taxon>
        <taxon>Spermatophyta</taxon>
        <taxon>Magnoliopsida</taxon>
        <taxon>eudicotyledons</taxon>
        <taxon>Gunneridae</taxon>
        <taxon>Pentapetalae</taxon>
        <taxon>rosids</taxon>
        <taxon>fabids</taxon>
        <taxon>Fabales</taxon>
        <taxon>Quillajaceae</taxon>
        <taxon>Quillaja</taxon>
    </lineage>
</organism>
<dbReference type="KEGG" id="qsa:O6P43_000941"/>
<dbReference type="Proteomes" id="UP001163823">
    <property type="component" value="Chromosome 1"/>
</dbReference>
<protein>
    <submittedName>
        <fullName evidence="3">Uncharacterized protein</fullName>
    </submittedName>
</protein>
<feature type="region of interest" description="Disordered" evidence="1">
    <location>
        <begin position="166"/>
        <end position="198"/>
    </location>
</feature>
<keyword evidence="4" id="KW-1185">Reference proteome</keyword>
<evidence type="ECO:0000313" key="3">
    <source>
        <dbReference type="EMBL" id="KAJ7981714.1"/>
    </source>
</evidence>
<evidence type="ECO:0000256" key="2">
    <source>
        <dbReference type="SAM" id="SignalP"/>
    </source>
</evidence>
<name>A0AAD7VNC1_QUISA</name>
<keyword evidence="2" id="KW-0732">Signal</keyword>
<gene>
    <name evidence="3" type="ORF">O6P43_000941</name>
</gene>
<dbReference type="EMBL" id="JARAOO010000001">
    <property type="protein sequence ID" value="KAJ7981714.1"/>
    <property type="molecule type" value="Genomic_DNA"/>
</dbReference>
<proteinExistence type="predicted"/>
<reference evidence="3 4" key="1">
    <citation type="journal article" date="2023" name="Science">
        <title>Elucidation of the pathway for biosynthesis of saponin adjuvants from the soapbark tree.</title>
        <authorList>
            <person name="Reed J."/>
            <person name="Orme A."/>
            <person name="El-Demerdash A."/>
            <person name="Owen C."/>
            <person name="Martin L.B.B."/>
            <person name="Misra R.C."/>
            <person name="Kikuchi S."/>
            <person name="Rejzek M."/>
            <person name="Martin A.C."/>
            <person name="Harkess A."/>
            <person name="Leebens-Mack J."/>
            <person name="Louveau T."/>
            <person name="Stephenson M.J."/>
            <person name="Osbourn A."/>
        </authorList>
    </citation>
    <scope>NUCLEOTIDE SEQUENCE [LARGE SCALE GENOMIC DNA]</scope>
    <source>
        <strain evidence="3">S10</strain>
    </source>
</reference>
<feature type="chain" id="PRO_5042125901" evidence="2">
    <location>
        <begin position="23"/>
        <end position="270"/>
    </location>
</feature>
<evidence type="ECO:0000313" key="4">
    <source>
        <dbReference type="Proteomes" id="UP001163823"/>
    </source>
</evidence>
<comment type="caution">
    <text evidence="3">The sequence shown here is derived from an EMBL/GenBank/DDBJ whole genome shotgun (WGS) entry which is preliminary data.</text>
</comment>
<dbReference type="AlphaFoldDB" id="A0AAD7VNC1"/>
<evidence type="ECO:0000256" key="1">
    <source>
        <dbReference type="SAM" id="MobiDB-lite"/>
    </source>
</evidence>
<feature type="compositionally biased region" description="Basic and acidic residues" evidence="1">
    <location>
        <begin position="171"/>
        <end position="185"/>
    </location>
</feature>
<sequence>MAPIKFALESLVVLLCLSFGSTHRVLLNSQVDQKLLNPQLDMTYKVDGSSVGTENGIERDSVDGSVSMANHPMGNRDAGSGPAGGTGHGSVVGAGAAIPSYSCPCGTYGSISTAGVEFWPGFGGGYGSASSTGVGGGGSPDVMRSCNWGGCCQSCSSQCDPVQHGWGSLPDDPRAHPGEPNEPDHKPKHHKEHKPTKEKIPPSYCYLPSNCGCGCGCAISGSDPSPGWGTPQDIVKTNSHQHGRVTNQPIAYEAHEATREAGEPEPPHMT</sequence>